<gene>
    <name evidence="2" type="ORF">EII40_06095</name>
</gene>
<feature type="domain" description="N-acetyltransferase" evidence="1">
    <location>
        <begin position="22"/>
        <end position="108"/>
    </location>
</feature>
<reference evidence="2 3" key="1">
    <citation type="submission" date="2018-11" db="EMBL/GenBank/DDBJ databases">
        <title>Genomes From Bacteria Associated with the Canine Oral Cavity: a Test Case for Automated Genome-Based Taxonomic Assignment.</title>
        <authorList>
            <person name="Coil D.A."/>
            <person name="Jospin G."/>
            <person name="Darling A.E."/>
            <person name="Wallis C."/>
            <person name="Davis I.J."/>
            <person name="Harris S."/>
            <person name="Eisen J.A."/>
            <person name="Holcombe L.J."/>
            <person name="O'Flynn C."/>
        </authorList>
    </citation>
    <scope>NUCLEOTIDE SEQUENCE [LARGE SCALE GENOMIC DNA]</scope>
    <source>
        <strain evidence="2 3">OH2617_COT-023</strain>
    </source>
</reference>
<dbReference type="EMBL" id="RQYS01000022">
    <property type="protein sequence ID" value="RRD61420.1"/>
    <property type="molecule type" value="Genomic_DNA"/>
</dbReference>
<evidence type="ECO:0000313" key="3">
    <source>
        <dbReference type="Proteomes" id="UP000278609"/>
    </source>
</evidence>
<dbReference type="Gene3D" id="3.40.630.30">
    <property type="match status" value="1"/>
</dbReference>
<name>A0A3P1XTN2_TANFO</name>
<dbReference type="GO" id="GO:0016747">
    <property type="term" value="F:acyltransferase activity, transferring groups other than amino-acyl groups"/>
    <property type="evidence" value="ECO:0007669"/>
    <property type="project" value="InterPro"/>
</dbReference>
<evidence type="ECO:0000313" key="2">
    <source>
        <dbReference type="EMBL" id="RRD61420.1"/>
    </source>
</evidence>
<evidence type="ECO:0000259" key="1">
    <source>
        <dbReference type="Pfam" id="PF13302"/>
    </source>
</evidence>
<dbReference type="AlphaFoldDB" id="A0A3P1XTN2"/>
<dbReference type="Pfam" id="PF13302">
    <property type="entry name" value="Acetyltransf_3"/>
    <property type="match status" value="1"/>
</dbReference>
<protein>
    <submittedName>
        <fullName evidence="2">GNAT family N-acetyltransferase</fullName>
    </submittedName>
</protein>
<organism evidence="2 3">
    <name type="scientific">Tannerella forsythia</name>
    <name type="common">Bacteroides forsythus</name>
    <dbReference type="NCBI Taxonomy" id="28112"/>
    <lineage>
        <taxon>Bacteria</taxon>
        <taxon>Pseudomonadati</taxon>
        <taxon>Bacteroidota</taxon>
        <taxon>Bacteroidia</taxon>
        <taxon>Bacteroidales</taxon>
        <taxon>Tannerellaceae</taxon>
        <taxon>Tannerella</taxon>
    </lineage>
</organism>
<comment type="caution">
    <text evidence="2">The sequence shown here is derived from an EMBL/GenBank/DDBJ whole genome shotgun (WGS) entry which is preliminary data.</text>
</comment>
<proteinExistence type="predicted"/>
<accession>A0A3P1XTN2</accession>
<dbReference type="Proteomes" id="UP000278609">
    <property type="component" value="Unassembled WGS sequence"/>
</dbReference>
<dbReference type="InterPro" id="IPR016181">
    <property type="entry name" value="Acyl_CoA_acyltransferase"/>
</dbReference>
<sequence length="124" mass="14973">MENPEPFCFEKHLEFVKLLSRVNDRFYWAVFKGDKFIMSINLHPICWIKDCAEWGIYANPLYAQRGISRKISNIFFKHVKRTTSLNKINAKVKKENINSVRFHKNLDFLLTEQDELFFYFEKML</sequence>
<dbReference type="InterPro" id="IPR000182">
    <property type="entry name" value="GNAT_dom"/>
</dbReference>
<keyword evidence="2" id="KW-0808">Transferase</keyword>
<dbReference type="SUPFAM" id="SSF55729">
    <property type="entry name" value="Acyl-CoA N-acyltransferases (Nat)"/>
    <property type="match status" value="1"/>
</dbReference>